<keyword evidence="3" id="KW-1185">Reference proteome</keyword>
<evidence type="ECO:0000313" key="3">
    <source>
        <dbReference type="Proteomes" id="UP000537131"/>
    </source>
</evidence>
<reference evidence="2 3" key="1">
    <citation type="submission" date="2020-04" db="EMBL/GenBank/DDBJ databases">
        <authorList>
            <person name="Doyle D.A."/>
        </authorList>
    </citation>
    <scope>NUCLEOTIDE SEQUENCE [LARGE SCALE GENOMIC DNA]</scope>
    <source>
        <strain evidence="2 3">P21</strain>
    </source>
</reference>
<gene>
    <name evidence="2" type="ORF">HBE96_12230</name>
</gene>
<dbReference type="RefSeq" id="WP_169298038.1">
    <property type="nucleotide sequence ID" value="NZ_JABBNI010000022.1"/>
</dbReference>
<comment type="caution">
    <text evidence="2">The sequence shown here is derived from an EMBL/GenBank/DDBJ whole genome shotgun (WGS) entry which is preliminary data.</text>
</comment>
<accession>A0A7Y0EH99</accession>
<evidence type="ECO:0000256" key="1">
    <source>
        <dbReference type="SAM" id="Phobius"/>
    </source>
</evidence>
<reference evidence="2 3" key="2">
    <citation type="submission" date="2020-06" db="EMBL/GenBank/DDBJ databases">
        <title>Complete Genome Sequence of Clostridium muelleri sp. nov. P21T, an Acid-Alcohol Producing Acetogen Isolated from Old Hay.</title>
        <authorList>
            <person name="Duncan K.E."/>
            <person name="Tanner R.S."/>
        </authorList>
    </citation>
    <scope>NUCLEOTIDE SEQUENCE [LARGE SCALE GENOMIC DNA]</scope>
    <source>
        <strain evidence="2 3">P21</strain>
    </source>
</reference>
<dbReference type="AlphaFoldDB" id="A0A7Y0EH99"/>
<organism evidence="2 3">
    <name type="scientific">Clostridium muellerianum</name>
    <dbReference type="NCBI Taxonomy" id="2716538"/>
    <lineage>
        <taxon>Bacteria</taxon>
        <taxon>Bacillati</taxon>
        <taxon>Bacillota</taxon>
        <taxon>Clostridia</taxon>
        <taxon>Eubacteriales</taxon>
        <taxon>Clostridiaceae</taxon>
        <taxon>Clostridium</taxon>
    </lineage>
</organism>
<protein>
    <submittedName>
        <fullName evidence="2">Uncharacterized protein</fullName>
    </submittedName>
</protein>
<dbReference type="Proteomes" id="UP000537131">
    <property type="component" value="Unassembled WGS sequence"/>
</dbReference>
<proteinExistence type="predicted"/>
<keyword evidence="1" id="KW-0472">Membrane</keyword>
<keyword evidence="1" id="KW-0812">Transmembrane</keyword>
<feature type="transmembrane region" description="Helical" evidence="1">
    <location>
        <begin position="43"/>
        <end position="63"/>
    </location>
</feature>
<dbReference type="EMBL" id="JABBNI010000022">
    <property type="protein sequence ID" value="NMM63433.1"/>
    <property type="molecule type" value="Genomic_DNA"/>
</dbReference>
<keyword evidence="1" id="KW-1133">Transmembrane helix</keyword>
<sequence length="67" mass="7121">MKFILWPFKIILSLISSIITLTGKAIGIILGLVIMILGMAATVTIVGGIIGIPLIIFGLLILIKSIF</sequence>
<name>A0A7Y0EH99_9CLOT</name>
<evidence type="ECO:0000313" key="2">
    <source>
        <dbReference type="EMBL" id="NMM63433.1"/>
    </source>
</evidence>
<feature type="transmembrane region" description="Helical" evidence="1">
    <location>
        <begin position="12"/>
        <end position="37"/>
    </location>
</feature>